<evidence type="ECO:0000259" key="2">
    <source>
        <dbReference type="Pfam" id="PF01243"/>
    </source>
</evidence>
<protein>
    <submittedName>
        <fullName evidence="3">Pyridoxamine 5'-phosphate oxidase</fullName>
    </submittedName>
</protein>
<feature type="domain" description="Pyridoxamine 5'-phosphate oxidase N-terminal" evidence="2">
    <location>
        <begin position="40"/>
        <end position="140"/>
    </location>
</feature>
<dbReference type="PANTHER" id="PTHR42815">
    <property type="entry name" value="FAD-BINDING, PUTATIVE (AFU_ORTHOLOGUE AFUA_6G07600)-RELATED"/>
    <property type="match status" value="1"/>
</dbReference>
<comment type="caution">
    <text evidence="3">The sequence shown here is derived from an EMBL/GenBank/DDBJ whole genome shotgun (WGS) entry which is preliminary data.</text>
</comment>
<gene>
    <name evidence="3" type="ORF">ENSA7_10880</name>
</gene>
<sequence length="244" mass="26623">MRETPSDIAFSDAVKAAQTVRGSRAVYEKATSRRPWPDRLTPEAAAFLAARDSVFLGTASRAGQPYIQHRGAPPGFLKLLDAHTIGLADYAGNRQYVTVGNLSENPAAFLFAMDFEARRRLKLWGTARVVEGDAALMDQLRVEGGGRAERAILFEVRTWDANCPQHIPMLLPAERVARVIAAHDARIAELEAEIARLRLDASRVVAGHASADGAVRRSQASQRAWRAVNSLVSATSRARTRAGR</sequence>
<dbReference type="SUPFAM" id="SSF50475">
    <property type="entry name" value="FMN-binding split barrel"/>
    <property type="match status" value="1"/>
</dbReference>
<keyword evidence="1" id="KW-0175">Coiled coil</keyword>
<dbReference type="Pfam" id="PF01243">
    <property type="entry name" value="PNPOx_N"/>
    <property type="match status" value="1"/>
</dbReference>
<dbReference type="OrthoDB" id="9786134at2"/>
<dbReference type="InterPro" id="IPR011576">
    <property type="entry name" value="Pyridox_Oxase_N"/>
</dbReference>
<dbReference type="Proteomes" id="UP000238823">
    <property type="component" value="Unassembled WGS sequence"/>
</dbReference>
<organism evidence="3 4">
    <name type="scientific">Enhygromyxa salina</name>
    <dbReference type="NCBI Taxonomy" id="215803"/>
    <lineage>
        <taxon>Bacteria</taxon>
        <taxon>Pseudomonadati</taxon>
        <taxon>Myxococcota</taxon>
        <taxon>Polyangia</taxon>
        <taxon>Nannocystales</taxon>
        <taxon>Nannocystaceae</taxon>
        <taxon>Enhygromyxa</taxon>
    </lineage>
</organism>
<evidence type="ECO:0000313" key="3">
    <source>
        <dbReference type="EMBL" id="PRQ09098.1"/>
    </source>
</evidence>
<accession>A0A2S9YVH5</accession>
<evidence type="ECO:0000313" key="4">
    <source>
        <dbReference type="Proteomes" id="UP000238823"/>
    </source>
</evidence>
<proteinExistence type="predicted"/>
<name>A0A2S9YVH5_9BACT</name>
<dbReference type="Gene3D" id="2.30.110.10">
    <property type="entry name" value="Electron Transport, Fmn-binding Protein, Chain A"/>
    <property type="match status" value="1"/>
</dbReference>
<dbReference type="RefSeq" id="WP_106088138.1">
    <property type="nucleotide sequence ID" value="NZ_PVNL01000030.1"/>
</dbReference>
<evidence type="ECO:0000256" key="1">
    <source>
        <dbReference type="SAM" id="Coils"/>
    </source>
</evidence>
<dbReference type="PANTHER" id="PTHR42815:SF2">
    <property type="entry name" value="FAD-BINDING, PUTATIVE (AFU_ORTHOLOGUE AFUA_6G07600)-RELATED"/>
    <property type="match status" value="1"/>
</dbReference>
<reference evidence="3 4" key="1">
    <citation type="submission" date="2018-03" db="EMBL/GenBank/DDBJ databases">
        <title>Draft Genome Sequences of the Obligatory Marine Myxobacteria Enhygromyxa salina SWB007.</title>
        <authorList>
            <person name="Poehlein A."/>
            <person name="Moghaddam J.A."/>
            <person name="Harms H."/>
            <person name="Alanjari M."/>
            <person name="Koenig G.M."/>
            <person name="Daniel R."/>
            <person name="Schaeberle T.F."/>
        </authorList>
    </citation>
    <scope>NUCLEOTIDE SEQUENCE [LARGE SCALE GENOMIC DNA]</scope>
    <source>
        <strain evidence="3 4">SWB007</strain>
    </source>
</reference>
<dbReference type="EMBL" id="PVNL01000030">
    <property type="protein sequence ID" value="PRQ09098.1"/>
    <property type="molecule type" value="Genomic_DNA"/>
</dbReference>
<feature type="coiled-coil region" evidence="1">
    <location>
        <begin position="173"/>
        <end position="200"/>
    </location>
</feature>
<dbReference type="InterPro" id="IPR012349">
    <property type="entry name" value="Split_barrel_FMN-bd"/>
</dbReference>
<dbReference type="AlphaFoldDB" id="A0A2S9YVH5"/>